<organism evidence="1 2">
    <name type="scientific">Vagococcus allomyrinae</name>
    <dbReference type="NCBI Taxonomy" id="2794353"/>
    <lineage>
        <taxon>Bacteria</taxon>
        <taxon>Bacillati</taxon>
        <taxon>Bacillota</taxon>
        <taxon>Bacilli</taxon>
        <taxon>Lactobacillales</taxon>
        <taxon>Enterococcaceae</taxon>
        <taxon>Vagococcus</taxon>
    </lineage>
</organism>
<proteinExistence type="predicted"/>
<dbReference type="EMBL" id="JAEEGA010000010">
    <property type="protein sequence ID" value="MBP1042425.1"/>
    <property type="molecule type" value="Genomic_DNA"/>
</dbReference>
<accession>A0A940P7C6</accession>
<evidence type="ECO:0000313" key="2">
    <source>
        <dbReference type="Proteomes" id="UP000674938"/>
    </source>
</evidence>
<dbReference type="AlphaFoldDB" id="A0A940P7C6"/>
<reference evidence="1" key="1">
    <citation type="submission" date="2020-12" db="EMBL/GenBank/DDBJ databases">
        <title>Vagococcus allomyrinae sp. nov. and Enterococcus lavae sp. nov., isolated from the larvae of Allomyrina dichotoma.</title>
        <authorList>
            <person name="Lee S.D."/>
        </authorList>
    </citation>
    <scope>NUCLEOTIDE SEQUENCE</scope>
    <source>
        <strain evidence="1">BWB3-3</strain>
    </source>
</reference>
<protein>
    <submittedName>
        <fullName evidence="1">Uncharacterized protein</fullName>
    </submittedName>
</protein>
<keyword evidence="2" id="KW-1185">Reference proteome</keyword>
<dbReference type="RefSeq" id="WP_209529594.1">
    <property type="nucleotide sequence ID" value="NZ_JAEEGA010000010.1"/>
</dbReference>
<name>A0A940P7C6_9ENTE</name>
<comment type="caution">
    <text evidence="1">The sequence shown here is derived from an EMBL/GenBank/DDBJ whole genome shotgun (WGS) entry which is preliminary data.</text>
</comment>
<evidence type="ECO:0000313" key="1">
    <source>
        <dbReference type="EMBL" id="MBP1042425.1"/>
    </source>
</evidence>
<sequence length="464" mass="53127">MIHNNYLTLKNRAIQVYKLIQDHQKKKYPIPYLNDLFQELEIIYNGFIDKYLSKEEVSDITILDLVKINKFVNGTNSLILGTLHNASVIKNPKSITIPIKEMLEMTQSSSVYIPELIWDVNYYIGEVTSVYNRLVKSIGLDVTLNIPLYRFGIPHFYQDDALMSGILGHELGHYFDLFGNLDISEKLLITFVNDSSLIDELKPYIVFEEGASLVEVDKNEIVQLFLSDMYLNNWLNEFVADTIGIALYGPASFFSSERLIQSITIEPVAGKVKADSSSDTHPRNKLRYQVKKRVLEILDYDLPQIFQDEIDRCEQIWENAIKLYPSGNTIVGKMHNKIVGLSVNQESLGIIETYLMKKIDTIINFCLAEMPRELIYQPQQMTESIEVLAEKLGQLLPPNELAPNSPSDSISIINAGWLAYLVPSKLLKRQYRTNTELIQAINSMLTRGLEVAAIHRRWKNVNIE</sequence>
<gene>
    <name evidence="1" type="ORF">I6N95_15505</name>
</gene>
<dbReference type="Proteomes" id="UP000674938">
    <property type="component" value="Unassembled WGS sequence"/>
</dbReference>